<dbReference type="SMART" id="SM01381">
    <property type="entry name" value="7TM_GPCR_Srsx"/>
    <property type="match status" value="1"/>
</dbReference>
<feature type="transmembrane region" description="Helical" evidence="5">
    <location>
        <begin position="161"/>
        <end position="180"/>
    </location>
</feature>
<feature type="transmembrane region" description="Helical" evidence="5">
    <location>
        <begin position="113"/>
        <end position="133"/>
    </location>
</feature>
<feature type="domain" description="G-protein coupled receptors family 1 profile" evidence="6">
    <location>
        <begin position="86"/>
        <end position="350"/>
    </location>
</feature>
<dbReference type="InterPro" id="IPR047130">
    <property type="entry name" value="7TM_GPCR_Srsx_nematod"/>
</dbReference>
<evidence type="ECO:0000313" key="8">
    <source>
        <dbReference type="WBParaSite" id="Gr19_v10_g2621.t1"/>
    </source>
</evidence>
<dbReference type="CDD" id="cd00637">
    <property type="entry name" value="7tm_classA_rhodopsin-like"/>
    <property type="match status" value="1"/>
</dbReference>
<proteinExistence type="predicted"/>
<reference evidence="8" key="1">
    <citation type="submission" date="2022-11" db="UniProtKB">
        <authorList>
            <consortium name="WormBaseParasite"/>
        </authorList>
    </citation>
    <scope>IDENTIFICATION</scope>
</reference>
<evidence type="ECO:0000256" key="2">
    <source>
        <dbReference type="ARBA" id="ARBA00022692"/>
    </source>
</evidence>
<dbReference type="GO" id="GO:0004930">
    <property type="term" value="F:G protein-coupled receptor activity"/>
    <property type="evidence" value="ECO:0007669"/>
    <property type="project" value="InterPro"/>
</dbReference>
<dbReference type="WBParaSite" id="Gr19_v10_g2621.t1">
    <property type="protein sequence ID" value="Gr19_v10_g2621.t1"/>
    <property type="gene ID" value="Gr19_v10_g2621"/>
</dbReference>
<dbReference type="AlphaFoldDB" id="A0A914HLK7"/>
<organism evidence="7 8">
    <name type="scientific">Globodera rostochiensis</name>
    <name type="common">Golden nematode worm</name>
    <name type="synonym">Heterodera rostochiensis</name>
    <dbReference type="NCBI Taxonomy" id="31243"/>
    <lineage>
        <taxon>Eukaryota</taxon>
        <taxon>Metazoa</taxon>
        <taxon>Ecdysozoa</taxon>
        <taxon>Nematoda</taxon>
        <taxon>Chromadorea</taxon>
        <taxon>Rhabditida</taxon>
        <taxon>Tylenchina</taxon>
        <taxon>Tylenchomorpha</taxon>
        <taxon>Tylenchoidea</taxon>
        <taxon>Heteroderidae</taxon>
        <taxon>Heteroderinae</taxon>
        <taxon>Globodera</taxon>
    </lineage>
</organism>
<keyword evidence="3 5" id="KW-1133">Transmembrane helix</keyword>
<dbReference type="PANTHER" id="PTHR23360">
    <property type="entry name" value="G-PROTEIN COUPLED RECEPTORS FAMILY 1 PROFILE DOMAIN-CONTAINING PROTEIN-RELATED"/>
    <property type="match status" value="1"/>
</dbReference>
<evidence type="ECO:0000256" key="1">
    <source>
        <dbReference type="ARBA" id="ARBA00004370"/>
    </source>
</evidence>
<dbReference type="PANTHER" id="PTHR23360:SF29">
    <property type="entry name" value="G_PROTEIN_RECEP_F1_2 DOMAIN-CONTAINING PROTEIN"/>
    <property type="match status" value="1"/>
</dbReference>
<dbReference type="InterPro" id="IPR000276">
    <property type="entry name" value="GPCR_Rhodpsn"/>
</dbReference>
<feature type="transmembrane region" description="Helical" evidence="5">
    <location>
        <begin position="243"/>
        <end position="265"/>
    </location>
</feature>
<feature type="transmembrane region" description="Helical" evidence="5">
    <location>
        <begin position="295"/>
        <end position="315"/>
    </location>
</feature>
<dbReference type="Gene3D" id="1.20.1070.10">
    <property type="entry name" value="Rhodopsin 7-helix transmembrane proteins"/>
    <property type="match status" value="1"/>
</dbReference>
<dbReference type="InterPro" id="IPR017452">
    <property type="entry name" value="GPCR_Rhodpsn_7TM"/>
</dbReference>
<evidence type="ECO:0000256" key="3">
    <source>
        <dbReference type="ARBA" id="ARBA00022989"/>
    </source>
</evidence>
<dbReference type="PROSITE" id="PS50262">
    <property type="entry name" value="G_PROTEIN_RECEP_F1_2"/>
    <property type="match status" value="1"/>
</dbReference>
<evidence type="ECO:0000256" key="4">
    <source>
        <dbReference type="ARBA" id="ARBA00023136"/>
    </source>
</evidence>
<feature type="transmembrane region" description="Helical" evidence="5">
    <location>
        <begin position="201"/>
        <end position="223"/>
    </location>
</feature>
<dbReference type="SUPFAM" id="SSF81321">
    <property type="entry name" value="Family A G protein-coupled receptor-like"/>
    <property type="match status" value="1"/>
</dbReference>
<keyword evidence="4 5" id="KW-0472">Membrane</keyword>
<feature type="transmembrane region" description="Helical" evidence="5">
    <location>
        <begin position="81"/>
        <end position="101"/>
    </location>
</feature>
<keyword evidence="2 5" id="KW-0812">Transmembrane</keyword>
<feature type="transmembrane region" description="Helical" evidence="5">
    <location>
        <begin position="49"/>
        <end position="69"/>
    </location>
</feature>
<sequence length="433" mass="48984">MHIQKGKHQNVVYSLIEVPFCSEKGHLASSKGSRRAFAGASESVPRFKLLGFCLVIGIFNICQLSKLIVKCWKRNRLFHNVNMLIGAMASLICLATLAVFFSSKHFFRHNKLLTLLGFADLCSSFGILMLGMMRKALYDRLMVTSQVPVETSWTCASKPYVYLRLVGVLIPPWVLAIVSIERLLAVFTPSFYRRRISPYPNIAPLLIILYCVIAMVVAYSIAWHYRTRPVDSYCGRKKTIAPGFTKFVFLTNIIGFCMAFVINVVTTCRIARLSLFCRQNGPNSENRKHMRRMHYLLAISLLAVLLVAVPYALFLSSPWLGPKGNALSKALSEPSNWMIAARSSANFGVFLLLKEEFRRRVYEMLGCLSSNPNREREFEVSALGGISQNRVAIVGQWNQQAKNSISLLSELAERQIRSINLTEREKKKILQNL</sequence>
<dbReference type="Proteomes" id="UP000887572">
    <property type="component" value="Unplaced"/>
</dbReference>
<evidence type="ECO:0000256" key="5">
    <source>
        <dbReference type="SAM" id="Phobius"/>
    </source>
</evidence>
<evidence type="ECO:0000259" key="6">
    <source>
        <dbReference type="PROSITE" id="PS50262"/>
    </source>
</evidence>
<name>A0A914HLK7_GLORO</name>
<keyword evidence="7" id="KW-1185">Reference proteome</keyword>
<comment type="subcellular location">
    <subcellularLocation>
        <location evidence="1">Membrane</location>
    </subcellularLocation>
</comment>
<evidence type="ECO:0000313" key="7">
    <source>
        <dbReference type="Proteomes" id="UP000887572"/>
    </source>
</evidence>
<protein>
    <submittedName>
        <fullName evidence="8">G-protein coupled receptors family 1 profile domain-containing protein</fullName>
    </submittedName>
</protein>
<accession>A0A914HLK7</accession>
<dbReference type="GO" id="GO:0016020">
    <property type="term" value="C:membrane"/>
    <property type="evidence" value="ECO:0007669"/>
    <property type="project" value="UniProtKB-SubCell"/>
</dbReference>